<reference evidence="8" key="1">
    <citation type="submission" date="2020-10" db="EMBL/GenBank/DDBJ databases">
        <authorList>
            <person name="Han B."/>
            <person name="Lu T."/>
            <person name="Zhao Q."/>
            <person name="Huang X."/>
            <person name="Zhao Y."/>
        </authorList>
    </citation>
    <scope>NUCLEOTIDE SEQUENCE</scope>
</reference>
<name>A0A811MKV6_9POAL</name>
<keyword evidence="1" id="KW-0479">Metal-binding</keyword>
<feature type="compositionally biased region" description="Basic and acidic residues" evidence="5">
    <location>
        <begin position="578"/>
        <end position="587"/>
    </location>
</feature>
<feature type="compositionally biased region" description="Polar residues" evidence="5">
    <location>
        <begin position="612"/>
        <end position="631"/>
    </location>
</feature>
<dbReference type="InterPro" id="IPR011011">
    <property type="entry name" value="Znf_FYVE_PHD"/>
</dbReference>
<proteinExistence type="predicted"/>
<feature type="domain" description="Myb-like" evidence="7">
    <location>
        <begin position="755"/>
        <end position="816"/>
    </location>
</feature>
<evidence type="ECO:0000259" key="6">
    <source>
        <dbReference type="PROSITE" id="PS50016"/>
    </source>
</evidence>
<evidence type="ECO:0000256" key="2">
    <source>
        <dbReference type="ARBA" id="ARBA00022771"/>
    </source>
</evidence>
<feature type="region of interest" description="Disordered" evidence="5">
    <location>
        <begin position="540"/>
        <end position="565"/>
    </location>
</feature>
<evidence type="ECO:0008006" key="10">
    <source>
        <dbReference type="Google" id="ProtNLM"/>
    </source>
</evidence>
<dbReference type="PANTHER" id="PTHR47863">
    <property type="entry name" value="RING/FYVE/PHD ZINC FINGER SUPERFAMILY PROTEIN"/>
    <property type="match status" value="1"/>
</dbReference>
<keyword evidence="3" id="KW-0862">Zinc</keyword>
<feature type="compositionally biased region" description="Polar residues" evidence="5">
    <location>
        <begin position="337"/>
        <end position="353"/>
    </location>
</feature>
<dbReference type="SUPFAM" id="SSF57903">
    <property type="entry name" value="FYVE/PHD zinc finger"/>
    <property type="match status" value="1"/>
</dbReference>
<dbReference type="EMBL" id="CAJGYO010000001">
    <property type="protein sequence ID" value="CAD6207730.1"/>
    <property type="molecule type" value="Genomic_DNA"/>
</dbReference>
<feature type="compositionally biased region" description="Polar residues" evidence="5">
    <location>
        <begin position="202"/>
        <end position="211"/>
    </location>
</feature>
<dbReference type="Proteomes" id="UP000604825">
    <property type="component" value="Unassembled WGS sequence"/>
</dbReference>
<dbReference type="PROSITE" id="PS50016">
    <property type="entry name" value="ZF_PHD_2"/>
    <property type="match status" value="1"/>
</dbReference>
<evidence type="ECO:0000313" key="9">
    <source>
        <dbReference type="Proteomes" id="UP000604825"/>
    </source>
</evidence>
<evidence type="ECO:0000256" key="4">
    <source>
        <dbReference type="PROSITE-ProRule" id="PRU00146"/>
    </source>
</evidence>
<dbReference type="InterPro" id="IPR001005">
    <property type="entry name" value="SANT/Myb"/>
</dbReference>
<dbReference type="SUPFAM" id="SSF46689">
    <property type="entry name" value="Homeodomain-like"/>
    <property type="match status" value="1"/>
</dbReference>
<dbReference type="PROSITE" id="PS50090">
    <property type="entry name" value="MYB_LIKE"/>
    <property type="match status" value="1"/>
</dbReference>
<dbReference type="InterPro" id="IPR019787">
    <property type="entry name" value="Znf_PHD-finger"/>
</dbReference>
<dbReference type="GO" id="GO:0008270">
    <property type="term" value="F:zinc ion binding"/>
    <property type="evidence" value="ECO:0007669"/>
    <property type="project" value="UniProtKB-KW"/>
</dbReference>
<feature type="compositionally biased region" description="Basic and acidic residues" evidence="5">
    <location>
        <begin position="355"/>
        <end position="371"/>
    </location>
</feature>
<evidence type="ECO:0000313" key="8">
    <source>
        <dbReference type="EMBL" id="CAD6207730.1"/>
    </source>
</evidence>
<dbReference type="InterPro" id="IPR009057">
    <property type="entry name" value="Homeodomain-like_sf"/>
</dbReference>
<dbReference type="Gene3D" id="1.10.10.60">
    <property type="entry name" value="Homeodomain-like"/>
    <property type="match status" value="1"/>
</dbReference>
<dbReference type="AlphaFoldDB" id="A0A811MKV6"/>
<gene>
    <name evidence="8" type="ORF">NCGR_LOCUS5228</name>
</gene>
<dbReference type="PANTHER" id="PTHR47863:SF4">
    <property type="entry name" value="RING_FYVE_PHD ZINC FINGER SUPERFAMILY PROTEIN"/>
    <property type="match status" value="1"/>
</dbReference>
<feature type="region of interest" description="Disordered" evidence="5">
    <location>
        <begin position="337"/>
        <end position="452"/>
    </location>
</feature>
<dbReference type="InterPro" id="IPR013083">
    <property type="entry name" value="Znf_RING/FYVE/PHD"/>
</dbReference>
<dbReference type="Gene3D" id="3.30.40.10">
    <property type="entry name" value="Zinc/RING finger domain, C3HC4 (zinc finger)"/>
    <property type="match status" value="1"/>
</dbReference>
<feature type="region of interest" description="Disordered" evidence="5">
    <location>
        <begin position="202"/>
        <end position="268"/>
    </location>
</feature>
<organism evidence="8 9">
    <name type="scientific">Miscanthus lutarioriparius</name>
    <dbReference type="NCBI Taxonomy" id="422564"/>
    <lineage>
        <taxon>Eukaryota</taxon>
        <taxon>Viridiplantae</taxon>
        <taxon>Streptophyta</taxon>
        <taxon>Embryophyta</taxon>
        <taxon>Tracheophyta</taxon>
        <taxon>Spermatophyta</taxon>
        <taxon>Magnoliopsida</taxon>
        <taxon>Liliopsida</taxon>
        <taxon>Poales</taxon>
        <taxon>Poaceae</taxon>
        <taxon>PACMAD clade</taxon>
        <taxon>Panicoideae</taxon>
        <taxon>Andropogonodae</taxon>
        <taxon>Andropogoneae</taxon>
        <taxon>Saccharinae</taxon>
        <taxon>Miscanthus</taxon>
    </lineage>
</organism>
<feature type="compositionally biased region" description="Polar residues" evidence="5">
    <location>
        <begin position="683"/>
        <end position="693"/>
    </location>
</feature>
<feature type="compositionally biased region" description="Basic and acidic residues" evidence="5">
    <location>
        <begin position="396"/>
        <end position="407"/>
    </location>
</feature>
<evidence type="ECO:0000259" key="7">
    <source>
        <dbReference type="PROSITE" id="PS50090"/>
    </source>
</evidence>
<feature type="compositionally biased region" description="Basic residues" evidence="5">
    <location>
        <begin position="736"/>
        <end position="746"/>
    </location>
</feature>
<protein>
    <recommendedName>
        <fullName evidence="10">Myb-like domain-containing protein</fullName>
    </recommendedName>
</protein>
<dbReference type="CDD" id="cd15489">
    <property type="entry name" value="PHD_SF"/>
    <property type="match status" value="1"/>
</dbReference>
<keyword evidence="2 4" id="KW-0863">Zinc-finger</keyword>
<feature type="compositionally biased region" description="Basic and acidic residues" evidence="5">
    <location>
        <begin position="418"/>
        <end position="437"/>
    </location>
</feature>
<dbReference type="OrthoDB" id="785443at2759"/>
<accession>A0A811MKV6</accession>
<comment type="caution">
    <text evidence="8">The sequence shown here is derived from an EMBL/GenBank/DDBJ whole genome shotgun (WGS) entry which is preliminary data.</text>
</comment>
<feature type="compositionally biased region" description="Basic and acidic residues" evidence="5">
    <location>
        <begin position="633"/>
        <end position="653"/>
    </location>
</feature>
<feature type="domain" description="PHD-type" evidence="6">
    <location>
        <begin position="461"/>
        <end position="508"/>
    </location>
</feature>
<feature type="region of interest" description="Disordered" evidence="5">
    <location>
        <begin position="578"/>
        <end position="761"/>
    </location>
</feature>
<evidence type="ECO:0000256" key="3">
    <source>
        <dbReference type="ARBA" id="ARBA00022833"/>
    </source>
</evidence>
<evidence type="ECO:0000256" key="1">
    <source>
        <dbReference type="ARBA" id="ARBA00022723"/>
    </source>
</evidence>
<keyword evidence="9" id="KW-1185">Reference proteome</keyword>
<sequence>MPPPPWPSASTMATRLATHWIADALAGDESIEFSVLQALLRASSEPLAGAPEATRERVALRSLQELSSLIPAGGDAAATAGLLRVDGARSCEDVLVRLATEVEISGKLEKDLLPPFSQDIQETIRTKKHTLPETSFQLLKGVDPWITSMTPPSQLEHNGTGQCDNDQTLRSSHKCVNQERPVFPTDNAEVQQDTMANLVNESETGSLQKSPNLPHCADGEGADDGGSSNQSSKVSSHEGLSAHATVTPDFDRISDVLPTDASEPGHLPECITAQDTTMIQQPDSRKAHLSALQHERGEKVNQDLEDVSASIRPVEKDHVRGDLTLQSASALLSISCNGANQGSKSETNLQPGTATEDKMAFEEQSADKSHLEVSGANKANQALHDDGSIMKIIRPMKNEKNGTDVQKDNCCTSIPSSSKDRDRESAKKTSNEEKSEDTFPEISVRSKDQDIDDSLEGLSQQDLCIKCGEDGQLLKCSDCSLGAHDSCFGSSVTFEETNLFYCPVCFHKRARETYEKAKTSYCEAKKNLAAYLGRTQVSKEHDEQLNGVQPGAAKRDGHSNGSDMLKRNSIHQNEAYDLAHRDEEPHQLRKKQKINPRGNGYPKEVLTEKDPFQNSGPASMNKHSVLQNNSKKQIKDLEKKQQAGDKEARKEAGNDNSSHETIASKRGCDPPLNQNDEADQEDSLTVSNQSGGKRSSPPPWRNMRHSKKRLQEKESAVSSKSRKGIAKQDQQMPTSPRKRNYVRPQKRYSNPVAPTGRRGRKAWTEAEEAILREAMEKFAPQDDAPIPWIWIREYGHHVFHKTRLPEDLRVKWRNLMKKDAGNLADM</sequence>
<feature type="compositionally biased region" description="Low complexity" evidence="5">
    <location>
        <begin position="225"/>
        <end position="234"/>
    </location>
</feature>
<evidence type="ECO:0000256" key="5">
    <source>
        <dbReference type="SAM" id="MobiDB-lite"/>
    </source>
</evidence>